<proteinExistence type="predicted"/>
<dbReference type="Proteomes" id="UP000322327">
    <property type="component" value="Unassembled WGS sequence"/>
</dbReference>
<dbReference type="InterPro" id="IPR025272">
    <property type="entry name" value="SocA_Panacea"/>
</dbReference>
<comment type="caution">
    <text evidence="2">The sequence shown here is derived from an EMBL/GenBank/DDBJ whole genome shotgun (WGS) entry which is preliminary data.</text>
</comment>
<sequence>MTENKLDNFGKVVLYLIKGSPGLCKTQIRKGLFLVDSIYYALHKKSLTGCEYIKEKYGPVPDTKHYKKLSNILIDYAKEKIVEDNFYEKSSYYIKNDLELDIKAEDKKILDIVINFISNKTAKELYSLTHGKVYNKTKMYNLIDLKDVVEWKINDITEEDITNEEELRSLSKKDESAILSFC</sequence>
<dbReference type="EMBL" id="SAYI01000023">
    <property type="protein sequence ID" value="TXJ53395.1"/>
    <property type="molecule type" value="Genomic_DNA"/>
</dbReference>
<evidence type="ECO:0000313" key="2">
    <source>
        <dbReference type="EMBL" id="TXJ53395.1"/>
    </source>
</evidence>
<organism evidence="2 3">
    <name type="scientific">Brachyspira aalborgi</name>
    <dbReference type="NCBI Taxonomy" id="29522"/>
    <lineage>
        <taxon>Bacteria</taxon>
        <taxon>Pseudomonadati</taxon>
        <taxon>Spirochaetota</taxon>
        <taxon>Spirochaetia</taxon>
        <taxon>Brachyspirales</taxon>
        <taxon>Brachyspiraceae</taxon>
        <taxon>Brachyspira</taxon>
    </lineage>
</organism>
<dbReference type="AlphaFoldDB" id="A0A5C8FV95"/>
<name>A0A5C8FV95_9SPIR</name>
<accession>A0A5C8FV95</accession>
<evidence type="ECO:0000259" key="1">
    <source>
        <dbReference type="Pfam" id="PF13274"/>
    </source>
</evidence>
<evidence type="ECO:0000313" key="3">
    <source>
        <dbReference type="Proteomes" id="UP000322327"/>
    </source>
</evidence>
<gene>
    <name evidence="2" type="ORF">EPJ76_11855</name>
</gene>
<feature type="domain" description="Antitoxin SocA-like Panacea" evidence="1">
    <location>
        <begin position="30"/>
        <end position="131"/>
    </location>
</feature>
<reference evidence="2 3" key="1">
    <citation type="journal article" date="1992" name="Lakartidningen">
        <title>[Penicillin V and not amoxicillin is the first choice preparation in acute otitis].</title>
        <authorList>
            <person name="Kamme C."/>
            <person name="Lundgren K."/>
            <person name="Prellner K."/>
        </authorList>
    </citation>
    <scope>NUCLEOTIDE SEQUENCE [LARGE SCALE GENOMIC DNA]</scope>
    <source>
        <strain evidence="2 3">PC3053II</strain>
    </source>
</reference>
<dbReference type="RefSeq" id="WP_147532040.1">
    <property type="nucleotide sequence ID" value="NZ_SAYI01000023.1"/>
</dbReference>
<dbReference type="Pfam" id="PF13274">
    <property type="entry name" value="SocA_Panacea"/>
    <property type="match status" value="1"/>
</dbReference>
<protein>
    <submittedName>
        <fullName evidence="2">DUF4065 domain-containing protein</fullName>
    </submittedName>
</protein>